<keyword evidence="2" id="KW-0131">Cell cycle</keyword>
<comment type="similarity">
    <text evidence="1">Belongs to the Speedy/Ringo family.</text>
</comment>
<dbReference type="AlphaFoldDB" id="A0AAN8XH72"/>
<reference evidence="3 4" key="1">
    <citation type="submission" date="2023-11" db="EMBL/GenBank/DDBJ databases">
        <title>Halocaridina rubra genome assembly.</title>
        <authorList>
            <person name="Smith C."/>
        </authorList>
    </citation>
    <scope>NUCLEOTIDE SEQUENCE [LARGE SCALE GENOMIC DNA]</scope>
    <source>
        <strain evidence="3">EP-1</strain>
        <tissue evidence="3">Whole</tissue>
    </source>
</reference>
<evidence type="ECO:0000313" key="3">
    <source>
        <dbReference type="EMBL" id="KAK7081558.1"/>
    </source>
</evidence>
<dbReference type="InterPro" id="IPR052316">
    <property type="entry name" value="Speedy-Ringo_regulator"/>
</dbReference>
<sequence length="234" mass="27285">MNYFAALYLAHDMEEDEEELKYELLPWVLGCKWRRTYSSLLCIHDEIFWKLDCRAVVSRKCCEQVMEMAPQHWAWQRERPYYHGGARREYCRHPSDNGYPRGPNRSPLQCQKCLEQKCLDSDHSYLIYVSDPEISSTEHSSDGGENMDSGFVTLLDNQFDMSKCDLHATTCSDHQCHSPSTVSQSENEVSTLSERRQKLDFLAVDASSNRDLKLAHKSISENDYSYRQEEILFS</sequence>
<organism evidence="3 4">
    <name type="scientific">Halocaridina rubra</name>
    <name type="common">Hawaiian red shrimp</name>
    <dbReference type="NCBI Taxonomy" id="373956"/>
    <lineage>
        <taxon>Eukaryota</taxon>
        <taxon>Metazoa</taxon>
        <taxon>Ecdysozoa</taxon>
        <taxon>Arthropoda</taxon>
        <taxon>Crustacea</taxon>
        <taxon>Multicrustacea</taxon>
        <taxon>Malacostraca</taxon>
        <taxon>Eumalacostraca</taxon>
        <taxon>Eucarida</taxon>
        <taxon>Decapoda</taxon>
        <taxon>Pleocyemata</taxon>
        <taxon>Caridea</taxon>
        <taxon>Atyoidea</taxon>
        <taxon>Atyidae</taxon>
        <taxon>Halocaridina</taxon>
    </lineage>
</organism>
<keyword evidence="4" id="KW-1185">Reference proteome</keyword>
<gene>
    <name evidence="3" type="ORF">SK128_026139</name>
</gene>
<dbReference type="InterPro" id="IPR020984">
    <property type="entry name" value="Speedy"/>
</dbReference>
<evidence type="ECO:0000256" key="1">
    <source>
        <dbReference type="ARBA" id="ARBA00010932"/>
    </source>
</evidence>
<evidence type="ECO:0000313" key="4">
    <source>
        <dbReference type="Proteomes" id="UP001381693"/>
    </source>
</evidence>
<name>A0AAN8XH72_HALRR</name>
<dbReference type="PANTHER" id="PTHR31545:SF5">
    <property type="entry name" value="SPEEDY PROTEIN A"/>
    <property type="match status" value="1"/>
</dbReference>
<accession>A0AAN8XH72</accession>
<dbReference type="Proteomes" id="UP001381693">
    <property type="component" value="Unassembled WGS sequence"/>
</dbReference>
<dbReference type="PANTHER" id="PTHR31545">
    <property type="entry name" value="SEEDY PROTEIN A/C FAMILY MEMBER"/>
    <property type="match status" value="1"/>
</dbReference>
<dbReference type="EMBL" id="JAXCGZ010004692">
    <property type="protein sequence ID" value="KAK7081558.1"/>
    <property type="molecule type" value="Genomic_DNA"/>
</dbReference>
<dbReference type="GO" id="GO:0019901">
    <property type="term" value="F:protein kinase binding"/>
    <property type="evidence" value="ECO:0007669"/>
    <property type="project" value="InterPro"/>
</dbReference>
<proteinExistence type="inferred from homology"/>
<dbReference type="Pfam" id="PF11357">
    <property type="entry name" value="Spy1"/>
    <property type="match status" value="1"/>
</dbReference>
<comment type="caution">
    <text evidence="3">The sequence shown here is derived from an EMBL/GenBank/DDBJ whole genome shotgun (WGS) entry which is preliminary data.</text>
</comment>
<evidence type="ECO:0000256" key="2">
    <source>
        <dbReference type="ARBA" id="ARBA00023306"/>
    </source>
</evidence>
<protein>
    <submittedName>
        <fullName evidence="3">Uncharacterized protein</fullName>
    </submittedName>
</protein>